<dbReference type="NCBIfam" id="TIGR03425">
    <property type="entry name" value="urea_degr_2"/>
    <property type="match status" value="1"/>
</dbReference>
<dbReference type="Pfam" id="PF09347">
    <property type="entry name" value="DUF1989"/>
    <property type="match status" value="1"/>
</dbReference>
<dbReference type="EMBL" id="VYKK01000026">
    <property type="protein sequence ID" value="KAA8998773.1"/>
    <property type="molecule type" value="Genomic_DNA"/>
</dbReference>
<dbReference type="InterPro" id="IPR017792">
    <property type="entry name" value="UAAP1"/>
</dbReference>
<dbReference type="InterPro" id="IPR018959">
    <property type="entry name" value="DUF1989"/>
</dbReference>
<dbReference type="AlphaFoldDB" id="A0A5J5FXQ4"/>
<evidence type="ECO:0000313" key="3">
    <source>
        <dbReference type="Proteomes" id="UP000367750"/>
    </source>
</evidence>
<protein>
    <submittedName>
        <fullName evidence="2">DUF1989 domain-containing protein</fullName>
    </submittedName>
</protein>
<reference evidence="2 3" key="1">
    <citation type="submission" date="2019-09" db="EMBL/GenBank/DDBJ databases">
        <title>Bacillus ochoae sp. nov., Paenibacillus whitsoniae sp. nov., Paenibacillus spiritus sp. nov. Isolated from the Mars Exploration Rover during spacecraft assembly.</title>
        <authorList>
            <person name="Seuylemezian A."/>
            <person name="Vaishampayan P."/>
        </authorList>
    </citation>
    <scope>NUCLEOTIDE SEQUENCE [LARGE SCALE GENOMIC DNA]</scope>
    <source>
        <strain evidence="2 3">MER_111</strain>
    </source>
</reference>
<dbReference type="Proteomes" id="UP000367750">
    <property type="component" value="Unassembled WGS sequence"/>
</dbReference>
<dbReference type="PANTHER" id="PTHR31527:SF0">
    <property type="entry name" value="RE64534P"/>
    <property type="match status" value="1"/>
</dbReference>
<accession>A0A5J5FXQ4</accession>
<evidence type="ECO:0000259" key="1">
    <source>
        <dbReference type="Pfam" id="PF09347"/>
    </source>
</evidence>
<comment type="caution">
    <text evidence="2">The sequence shown here is derived from an EMBL/GenBank/DDBJ whole genome shotgun (WGS) entry which is preliminary data.</text>
</comment>
<organism evidence="2 3">
    <name type="scientific">Paenibacillus spiritus</name>
    <dbReference type="NCBI Taxonomy" id="2496557"/>
    <lineage>
        <taxon>Bacteria</taxon>
        <taxon>Bacillati</taxon>
        <taxon>Bacillota</taxon>
        <taxon>Bacilli</taxon>
        <taxon>Bacillales</taxon>
        <taxon>Paenibacillaceae</taxon>
        <taxon>Paenibacillus</taxon>
    </lineage>
</organism>
<feature type="domain" description="DUF1989" evidence="1">
    <location>
        <begin position="8"/>
        <end position="178"/>
    </location>
</feature>
<evidence type="ECO:0000313" key="2">
    <source>
        <dbReference type="EMBL" id="KAA8998773.1"/>
    </source>
</evidence>
<dbReference type="RefSeq" id="WP_150459303.1">
    <property type="nucleotide sequence ID" value="NZ_VYKK01000026.1"/>
</dbReference>
<dbReference type="PANTHER" id="PTHR31527">
    <property type="entry name" value="RE64534P"/>
    <property type="match status" value="1"/>
</dbReference>
<sequence>MTAAFSITLQPGGKWSARIGRGKSVTLTAAGDGANLAVLLYQAADPSERYNMPDSLKAQHTAYYSAGHVLMSDQGRVLASITEDTAGWHDPLGGYTDRAETDRKYGPTSYQNERNAWLRSGEENLTVELFRHHLTPRDMGTPINFFSRVICEPDGTMRYIPSGSAGRSVTLRTETEVLLICSNTPHPLNPSGAYPDAAVNIAVEEALPVKADDRCVNHCAENRRAFENTWNAVWLMRGANL</sequence>
<dbReference type="OrthoDB" id="9772660at2"/>
<gene>
    <name evidence="2" type="ORF">F4V43_16210</name>
</gene>
<proteinExistence type="predicted"/>
<name>A0A5J5FXQ4_9BACL</name>
<keyword evidence="3" id="KW-1185">Reference proteome</keyword>